<feature type="chain" id="PRO_5014355429" evidence="5">
    <location>
        <begin position="31"/>
        <end position="567"/>
    </location>
</feature>
<dbReference type="AlphaFoldDB" id="A0A2K2FXL1"/>
<feature type="signal peptide" evidence="5">
    <location>
        <begin position="1"/>
        <end position="30"/>
    </location>
</feature>
<dbReference type="OrthoDB" id="9803751at2"/>
<keyword evidence="2" id="KW-0479">Metal-binding</keyword>
<dbReference type="InterPro" id="IPR050738">
    <property type="entry name" value="Sulfatase"/>
</dbReference>
<dbReference type="RefSeq" id="WP_103097542.1">
    <property type="nucleotide sequence ID" value="NZ_LYMM01000050.1"/>
</dbReference>
<feature type="domain" description="Sulfatase N-terminal" evidence="6">
    <location>
        <begin position="39"/>
        <end position="435"/>
    </location>
</feature>
<evidence type="ECO:0000256" key="5">
    <source>
        <dbReference type="SAM" id="SignalP"/>
    </source>
</evidence>
<evidence type="ECO:0000259" key="6">
    <source>
        <dbReference type="Pfam" id="PF00884"/>
    </source>
</evidence>
<name>A0A2K2FXL1_9SPHN</name>
<dbReference type="PANTHER" id="PTHR42693">
    <property type="entry name" value="ARYLSULFATASE FAMILY MEMBER"/>
    <property type="match status" value="1"/>
</dbReference>
<protein>
    <submittedName>
        <fullName evidence="7">Arylsulfatase</fullName>
    </submittedName>
</protein>
<keyword evidence="4" id="KW-0106">Calcium</keyword>
<comment type="caution">
    <text evidence="7">The sequence shown here is derived from an EMBL/GenBank/DDBJ whole genome shotgun (WGS) entry which is preliminary data.</text>
</comment>
<dbReference type="InterPro" id="IPR000917">
    <property type="entry name" value="Sulfatase_N"/>
</dbReference>
<dbReference type="EMBL" id="LYMM01000050">
    <property type="protein sequence ID" value="PNU03503.1"/>
    <property type="molecule type" value="Genomic_DNA"/>
</dbReference>
<dbReference type="Gene3D" id="3.40.720.10">
    <property type="entry name" value="Alkaline Phosphatase, subunit A"/>
    <property type="match status" value="1"/>
</dbReference>
<dbReference type="SUPFAM" id="SSF53649">
    <property type="entry name" value="Alkaline phosphatase-like"/>
    <property type="match status" value="1"/>
</dbReference>
<organism evidence="7 8">
    <name type="scientific">Novosphingobium guangzhouense</name>
    <dbReference type="NCBI Taxonomy" id="1850347"/>
    <lineage>
        <taxon>Bacteria</taxon>
        <taxon>Pseudomonadati</taxon>
        <taxon>Pseudomonadota</taxon>
        <taxon>Alphaproteobacteria</taxon>
        <taxon>Sphingomonadales</taxon>
        <taxon>Sphingomonadaceae</taxon>
        <taxon>Novosphingobium</taxon>
    </lineage>
</organism>
<dbReference type="GO" id="GO:0046872">
    <property type="term" value="F:metal ion binding"/>
    <property type="evidence" value="ECO:0007669"/>
    <property type="project" value="UniProtKB-KW"/>
</dbReference>
<dbReference type="PROSITE" id="PS00149">
    <property type="entry name" value="SULFATASE_2"/>
    <property type="match status" value="1"/>
</dbReference>
<keyword evidence="3" id="KW-0378">Hydrolase</keyword>
<evidence type="ECO:0000313" key="7">
    <source>
        <dbReference type="EMBL" id="PNU03503.1"/>
    </source>
</evidence>
<gene>
    <name evidence="7" type="ORF">A8V01_23815</name>
</gene>
<sequence>MKTTKRVARFLQSLGGAATGLAACVLPAQAADKPQPTRPNVVVILLDDVGFSDISSFGSEVPTPNIDALAKGGLSLTQFYNTARCSPSRASLLTGTYPHQAGLGHLEGVDIPGSKGLRSKLLDRVVTLAEVAKSTGYYTAMAGKWHVGIGHGVGPWQRGFDRSLTSAFGSLYYPGQAQPPATRFLYIDGEKEPTRSPRVGKGRWYASDIFVEWQAKFVHEAQAQRKPFFLYMPFTAAHFPLMAPPEDVARFKGRYMRGWEAIRRERFERQKAQGIIAADAELPPPLPNTYDWDELSAADKDRFDTMMAVYAAVISHVDRSIGTLVRNIEQAGELDNTLILFMCDNGGNAESGPDGRLAGKGAPGSAQSNVWAGMNWATLQNTPFRYFKHFTEEGGIATPFIAYWPRGIAPALRGTKVRDPGHLIDVMPTVVDVTGAAYPATFGGHEIIPMQGRSMAPAFSGKSLSRDRPLFWEHEGNRAVRDGRWKLVARFRQPWQLFDMNADRAELHDLAAGGPDRVVRMARQWDEWAAASDVDPWEEAYDNHLKGRARMNWGGADTIQRPEAVVK</sequence>
<reference evidence="7 8" key="1">
    <citation type="submission" date="2016-05" db="EMBL/GenBank/DDBJ databases">
        <title>Complete genome sequence of Novosphingobium guangzhouense SA925(T).</title>
        <authorList>
            <person name="Sha S."/>
        </authorList>
    </citation>
    <scope>NUCLEOTIDE SEQUENCE [LARGE SCALE GENOMIC DNA]</scope>
    <source>
        <strain evidence="7 8">SA925</strain>
    </source>
</reference>
<proteinExistence type="inferred from homology"/>
<evidence type="ECO:0000256" key="2">
    <source>
        <dbReference type="ARBA" id="ARBA00022723"/>
    </source>
</evidence>
<keyword evidence="5" id="KW-0732">Signal</keyword>
<dbReference type="Proteomes" id="UP000236327">
    <property type="component" value="Unassembled WGS sequence"/>
</dbReference>
<evidence type="ECO:0000313" key="8">
    <source>
        <dbReference type="Proteomes" id="UP000236327"/>
    </source>
</evidence>
<evidence type="ECO:0000256" key="3">
    <source>
        <dbReference type="ARBA" id="ARBA00022801"/>
    </source>
</evidence>
<dbReference type="Pfam" id="PF00884">
    <property type="entry name" value="Sulfatase"/>
    <property type="match status" value="1"/>
</dbReference>
<dbReference type="Gene3D" id="3.30.1120.10">
    <property type="match status" value="1"/>
</dbReference>
<accession>A0A2K2FXL1</accession>
<evidence type="ECO:0000256" key="1">
    <source>
        <dbReference type="ARBA" id="ARBA00008779"/>
    </source>
</evidence>
<dbReference type="GO" id="GO:0004065">
    <property type="term" value="F:arylsulfatase activity"/>
    <property type="evidence" value="ECO:0007669"/>
    <property type="project" value="TreeGrafter"/>
</dbReference>
<evidence type="ECO:0000256" key="4">
    <source>
        <dbReference type="ARBA" id="ARBA00022837"/>
    </source>
</evidence>
<dbReference type="CDD" id="cd16025">
    <property type="entry name" value="PAS_like"/>
    <property type="match status" value="1"/>
</dbReference>
<dbReference type="PANTHER" id="PTHR42693:SF53">
    <property type="entry name" value="ENDO-4-O-SULFATASE"/>
    <property type="match status" value="1"/>
</dbReference>
<dbReference type="InterPro" id="IPR024607">
    <property type="entry name" value="Sulfatase_CS"/>
</dbReference>
<dbReference type="PROSITE" id="PS51257">
    <property type="entry name" value="PROKAR_LIPOPROTEIN"/>
    <property type="match status" value="1"/>
</dbReference>
<keyword evidence="8" id="KW-1185">Reference proteome</keyword>
<dbReference type="InterPro" id="IPR017850">
    <property type="entry name" value="Alkaline_phosphatase_core_sf"/>
</dbReference>
<comment type="similarity">
    <text evidence="1">Belongs to the sulfatase family.</text>
</comment>